<evidence type="ECO:0000256" key="4">
    <source>
        <dbReference type="ARBA" id="ARBA00022475"/>
    </source>
</evidence>
<keyword evidence="7" id="KW-0653">Protein transport</keyword>
<accession>A0ABP9F9Q8</accession>
<dbReference type="Gene3D" id="2.30.42.10">
    <property type="match status" value="1"/>
</dbReference>
<sequence length="285" mass="30818">MAKILTLILVVCSLYLAALMTWQLLPEPGTDTANWRPTPQQGGQSGNVSLAPLLSLKLFGTPDAKPEVATPEPVARDLITDAPKTSLRILLTGLVASSIEERGIAIIESGGSQETYSIGEKIKSTNASLHEVYADRAIILNQGRYETLMLDGMEYTREMSNETQRLREPRPSSQASSGANQAVAQVREALLADPGKITDFISFSPVRSDGALRGYRLNPGREGRELFMASGLKPNDIAVSVNGYDLTNLAEAAQLMGELQELTDASLMVERDGQLTQIDFALPSQ</sequence>
<dbReference type="Pfam" id="PF11356">
    <property type="entry name" value="T2SSC"/>
    <property type="match status" value="1"/>
</dbReference>
<dbReference type="EMBL" id="BAABJZ010000085">
    <property type="protein sequence ID" value="GAA4891324.1"/>
    <property type="molecule type" value="Genomic_DNA"/>
</dbReference>
<keyword evidence="13" id="KW-1185">Reference proteome</keyword>
<gene>
    <name evidence="12" type="primary">gspC</name>
    <name evidence="12" type="ORF">GCM10023333_25730</name>
</gene>
<evidence type="ECO:0000256" key="8">
    <source>
        <dbReference type="ARBA" id="ARBA00022989"/>
    </source>
</evidence>
<proteinExistence type="inferred from homology"/>
<organism evidence="12 13">
    <name type="scientific">Ferrimonas pelagia</name>
    <dbReference type="NCBI Taxonomy" id="1177826"/>
    <lineage>
        <taxon>Bacteria</taxon>
        <taxon>Pseudomonadati</taxon>
        <taxon>Pseudomonadota</taxon>
        <taxon>Gammaproteobacteria</taxon>
        <taxon>Alteromonadales</taxon>
        <taxon>Ferrimonadaceae</taxon>
        <taxon>Ferrimonas</taxon>
    </lineage>
</organism>
<comment type="similarity">
    <text evidence="2">Belongs to the GSP C family.</text>
</comment>
<dbReference type="Proteomes" id="UP001499988">
    <property type="component" value="Unassembled WGS sequence"/>
</dbReference>
<evidence type="ECO:0000256" key="1">
    <source>
        <dbReference type="ARBA" id="ARBA00004533"/>
    </source>
</evidence>
<dbReference type="Gene3D" id="2.30.30.830">
    <property type="match status" value="1"/>
</dbReference>
<keyword evidence="3" id="KW-0813">Transport</keyword>
<evidence type="ECO:0000313" key="12">
    <source>
        <dbReference type="EMBL" id="GAA4891324.1"/>
    </source>
</evidence>
<evidence type="ECO:0000259" key="11">
    <source>
        <dbReference type="Pfam" id="PF11356"/>
    </source>
</evidence>
<dbReference type="InterPro" id="IPR036034">
    <property type="entry name" value="PDZ_sf"/>
</dbReference>
<evidence type="ECO:0000256" key="3">
    <source>
        <dbReference type="ARBA" id="ARBA00022448"/>
    </source>
</evidence>
<keyword evidence="6" id="KW-0812">Transmembrane</keyword>
<dbReference type="SUPFAM" id="SSF50156">
    <property type="entry name" value="PDZ domain-like"/>
    <property type="match status" value="1"/>
</dbReference>
<protein>
    <submittedName>
        <fullName evidence="12">Type II secretion system protein GspC</fullName>
    </submittedName>
</protein>
<evidence type="ECO:0000313" key="13">
    <source>
        <dbReference type="Proteomes" id="UP001499988"/>
    </source>
</evidence>
<evidence type="ECO:0000256" key="9">
    <source>
        <dbReference type="ARBA" id="ARBA00023136"/>
    </source>
</evidence>
<keyword evidence="4" id="KW-1003">Cell membrane</keyword>
<dbReference type="NCBIfam" id="TIGR01713">
    <property type="entry name" value="typeII_sec_gspC"/>
    <property type="match status" value="1"/>
</dbReference>
<feature type="compositionally biased region" description="Basic and acidic residues" evidence="10">
    <location>
        <begin position="159"/>
        <end position="170"/>
    </location>
</feature>
<feature type="region of interest" description="Disordered" evidence="10">
    <location>
        <begin position="159"/>
        <end position="179"/>
    </location>
</feature>
<reference evidence="13" key="1">
    <citation type="journal article" date="2019" name="Int. J. Syst. Evol. Microbiol.">
        <title>The Global Catalogue of Microorganisms (GCM) 10K type strain sequencing project: providing services to taxonomists for standard genome sequencing and annotation.</title>
        <authorList>
            <consortium name="The Broad Institute Genomics Platform"/>
            <consortium name="The Broad Institute Genome Sequencing Center for Infectious Disease"/>
            <person name="Wu L."/>
            <person name="Ma J."/>
        </authorList>
    </citation>
    <scope>NUCLEOTIDE SEQUENCE [LARGE SCALE GENOMIC DNA]</scope>
    <source>
        <strain evidence="13">JCM 18401</strain>
    </source>
</reference>
<feature type="domain" description="Type II secretion system protein GspC N-terminal" evidence="11">
    <location>
        <begin position="8"/>
        <end position="150"/>
    </location>
</feature>
<keyword evidence="8" id="KW-1133">Transmembrane helix</keyword>
<name>A0ABP9F9Q8_9GAMM</name>
<dbReference type="InterPro" id="IPR024961">
    <property type="entry name" value="T2SS_GspC_N"/>
</dbReference>
<evidence type="ECO:0000256" key="6">
    <source>
        <dbReference type="ARBA" id="ARBA00022692"/>
    </source>
</evidence>
<evidence type="ECO:0000256" key="10">
    <source>
        <dbReference type="SAM" id="MobiDB-lite"/>
    </source>
</evidence>
<comment type="subcellular location">
    <subcellularLocation>
        <location evidence="1">Cell inner membrane</location>
    </subcellularLocation>
</comment>
<keyword evidence="5" id="KW-0997">Cell inner membrane</keyword>
<evidence type="ECO:0000256" key="7">
    <source>
        <dbReference type="ARBA" id="ARBA00022927"/>
    </source>
</evidence>
<evidence type="ECO:0000256" key="5">
    <source>
        <dbReference type="ARBA" id="ARBA00022519"/>
    </source>
</evidence>
<comment type="caution">
    <text evidence="12">The sequence shown here is derived from an EMBL/GenBank/DDBJ whole genome shotgun (WGS) entry which is preliminary data.</text>
</comment>
<keyword evidence="9" id="KW-0472">Membrane</keyword>
<dbReference type="InterPro" id="IPR001639">
    <property type="entry name" value="T2SS_protein-GspC"/>
</dbReference>
<evidence type="ECO:0000256" key="2">
    <source>
        <dbReference type="ARBA" id="ARBA00007986"/>
    </source>
</evidence>